<gene>
    <name evidence="1" type="ORF">DYI28_29465</name>
</gene>
<geneLocation type="plasmid" evidence="1 2">
    <name>unnamed1</name>
</geneLocation>
<accession>A0AAP9DPZ2</accession>
<name>A0AAP9DPZ2_BACOV</name>
<organism evidence="1 2">
    <name type="scientific">Bacteroides ovatus</name>
    <dbReference type="NCBI Taxonomy" id="28116"/>
    <lineage>
        <taxon>Bacteria</taxon>
        <taxon>Pseudomonadati</taxon>
        <taxon>Bacteroidota</taxon>
        <taxon>Bacteroidia</taxon>
        <taxon>Bacteroidales</taxon>
        <taxon>Bacteroidaceae</taxon>
        <taxon>Bacteroides</taxon>
    </lineage>
</organism>
<protein>
    <submittedName>
        <fullName evidence="1">Uncharacterized protein</fullName>
    </submittedName>
</protein>
<proteinExistence type="predicted"/>
<keyword evidence="1" id="KW-0614">Plasmid</keyword>
<dbReference type="EMBL" id="CP041396">
    <property type="protein sequence ID" value="QDM12827.1"/>
    <property type="molecule type" value="Genomic_DNA"/>
</dbReference>
<evidence type="ECO:0000313" key="2">
    <source>
        <dbReference type="Proteomes" id="UP000318823"/>
    </source>
</evidence>
<evidence type="ECO:0000313" key="1">
    <source>
        <dbReference type="EMBL" id="QDM12827.1"/>
    </source>
</evidence>
<reference evidence="2" key="1">
    <citation type="journal article" date="2018" name="J. Anim. Genet.">
        <title>Acquired interbacterial defense systems protect against interspecies antagonism in the human gut microbiome.</title>
        <authorList>
            <person name="Ross B.D."/>
            <person name="Verster A.J."/>
            <person name="Radey M.C."/>
            <person name="Schmidtke D.T."/>
            <person name="Pope C.E."/>
            <person name="Hoffman L.R."/>
            <person name="Hajjar A."/>
            <person name="Peterson S.B."/>
            <person name="Borenstein E."/>
            <person name="Mougous J."/>
        </authorList>
    </citation>
    <scope>NUCLEOTIDE SEQUENCE [LARGE SCALE GENOMIC DNA]</scope>
    <source>
        <strain evidence="2">3725 D1 iv</strain>
        <plasmid evidence="2">unnamed1</plasmid>
    </source>
</reference>
<dbReference type="RefSeq" id="WP_032854280.1">
    <property type="nucleotide sequence ID" value="NZ_CP041396.1"/>
</dbReference>
<dbReference type="AlphaFoldDB" id="A0AAP9DPZ2"/>
<dbReference type="Proteomes" id="UP000318823">
    <property type="component" value="Plasmid unnamed1"/>
</dbReference>
<sequence>MTKELSRYPRALSENVNSELINRLYESGGSLSIDLIVYLANYQMKNLFGENWFSIADFCEKMGYDRTKLQRKLSNDQLRLIFGARSPQYVTTDINGNEIKHPIETVFEAALYRLGIENLGFPTQKDGKTSYHFVQILTRFDIQTDFTTKKGTKRLYSATLNDLIKDSLFTRYNLTDLNDYRKLPDRKGYRYFYLNLSRMVYLIRYKVIQGQAPYYTTTVDQLAKIFRINVADNNNRKMKVASILDSINKYLDVTKFQYEFVKGVNERWAYTVQFHFPDETLAYFDQKFTAVFTDKFYSELQRVFVKTYFPHLDYKGVDLKVAEIKADTEQYQEFVNWAHSDQSEELIELKKTIYRSTFMDVFKQAPEALGLELFNFDLKI</sequence>